<dbReference type="Proteomes" id="UP000325780">
    <property type="component" value="Unassembled WGS sequence"/>
</dbReference>
<evidence type="ECO:0000313" key="2">
    <source>
        <dbReference type="Proteomes" id="UP000325780"/>
    </source>
</evidence>
<evidence type="ECO:0000313" key="1">
    <source>
        <dbReference type="EMBL" id="KAE8154408.1"/>
    </source>
</evidence>
<accession>A0A5N6U721</accession>
<dbReference type="EMBL" id="ML742029">
    <property type="protein sequence ID" value="KAE8154408.1"/>
    <property type="molecule type" value="Genomic_DNA"/>
</dbReference>
<organism evidence="1 2">
    <name type="scientific">Aspergillus avenaceus</name>
    <dbReference type="NCBI Taxonomy" id="36643"/>
    <lineage>
        <taxon>Eukaryota</taxon>
        <taxon>Fungi</taxon>
        <taxon>Dikarya</taxon>
        <taxon>Ascomycota</taxon>
        <taxon>Pezizomycotina</taxon>
        <taxon>Eurotiomycetes</taxon>
        <taxon>Eurotiomycetidae</taxon>
        <taxon>Eurotiales</taxon>
        <taxon>Aspergillaceae</taxon>
        <taxon>Aspergillus</taxon>
        <taxon>Aspergillus subgen. Circumdati</taxon>
    </lineage>
</organism>
<keyword evidence="2" id="KW-1185">Reference proteome</keyword>
<name>A0A5N6U721_ASPAV</name>
<gene>
    <name evidence="1" type="ORF">BDV25DRAFT_109225</name>
</gene>
<dbReference type="AlphaFoldDB" id="A0A5N6U721"/>
<proteinExistence type="predicted"/>
<dbReference type="OrthoDB" id="5401170at2759"/>
<dbReference type="InterPro" id="IPR011009">
    <property type="entry name" value="Kinase-like_dom_sf"/>
</dbReference>
<reference evidence="1 2" key="1">
    <citation type="submission" date="2019-04" db="EMBL/GenBank/DDBJ databases">
        <title>Friends and foes A comparative genomics study of 23 Aspergillus species from section Flavi.</title>
        <authorList>
            <consortium name="DOE Joint Genome Institute"/>
            <person name="Kjaerbolling I."/>
            <person name="Vesth T."/>
            <person name="Frisvad J.C."/>
            <person name="Nybo J.L."/>
            <person name="Theobald S."/>
            <person name="Kildgaard S."/>
            <person name="Isbrandt T."/>
            <person name="Kuo A."/>
            <person name="Sato A."/>
            <person name="Lyhne E.K."/>
            <person name="Kogle M.E."/>
            <person name="Wiebenga A."/>
            <person name="Kun R.S."/>
            <person name="Lubbers R.J."/>
            <person name="Makela M.R."/>
            <person name="Barry K."/>
            <person name="Chovatia M."/>
            <person name="Clum A."/>
            <person name="Daum C."/>
            <person name="Haridas S."/>
            <person name="He G."/>
            <person name="LaButti K."/>
            <person name="Lipzen A."/>
            <person name="Mondo S."/>
            <person name="Riley R."/>
            <person name="Salamov A."/>
            <person name="Simmons B.A."/>
            <person name="Magnuson J.K."/>
            <person name="Henrissat B."/>
            <person name="Mortensen U.H."/>
            <person name="Larsen T.O."/>
            <person name="Devries R.P."/>
            <person name="Grigoriev I.V."/>
            <person name="Machida M."/>
            <person name="Baker S.E."/>
            <person name="Andersen M.R."/>
        </authorList>
    </citation>
    <scope>NUCLEOTIDE SEQUENCE [LARGE SCALE GENOMIC DNA]</scope>
    <source>
        <strain evidence="1 2">IBT 18842</strain>
    </source>
</reference>
<protein>
    <submittedName>
        <fullName evidence="1">Uncharacterized protein</fullName>
    </submittedName>
</protein>
<sequence>MRYHSGITWFDESVWINRQITFENSTWQITHKLKEREIPHSKDEVESWGLDSEAHGIFVCVNTRSRCEDAVVKVRMQIPYIKTAYNSGQERAEQAPTCVSGLHPLTQFEVNALKGLTLKGCSSTPKFMGSKFQAQGSEDWVPGGYLDYVLMEKMSGTRPPAHWERVPQQERDTVLAAFKRAYLECRACGWKHDDPGVQNILWDSEKGKCYLVDWEDCTEIEPDAFWREGLYVMWNLKSDY</sequence>
<dbReference type="SUPFAM" id="SSF56112">
    <property type="entry name" value="Protein kinase-like (PK-like)"/>
    <property type="match status" value="1"/>
</dbReference>